<dbReference type="AlphaFoldDB" id="A0A9D1GYG6"/>
<dbReference type="PANTHER" id="PTHR43233">
    <property type="entry name" value="FAMILY N-ACETYLTRANSFERASE, PUTATIVE (AFU_ORTHOLOGUE AFUA_6G03350)-RELATED"/>
    <property type="match status" value="1"/>
</dbReference>
<evidence type="ECO:0000259" key="1">
    <source>
        <dbReference type="PROSITE" id="PS51186"/>
    </source>
</evidence>
<dbReference type="PROSITE" id="PS51186">
    <property type="entry name" value="GNAT"/>
    <property type="match status" value="1"/>
</dbReference>
<proteinExistence type="predicted"/>
<dbReference type="InterPro" id="IPR016181">
    <property type="entry name" value="Acyl_CoA_acyltransferase"/>
</dbReference>
<accession>A0A9D1GYG6</accession>
<protein>
    <submittedName>
        <fullName evidence="2">GNAT family N-acetyltransferase</fullName>
    </submittedName>
</protein>
<feature type="domain" description="N-acetyltransferase" evidence="1">
    <location>
        <begin position="5"/>
        <end position="144"/>
    </location>
</feature>
<dbReference type="PANTHER" id="PTHR43233:SF1">
    <property type="entry name" value="FAMILY N-ACETYLTRANSFERASE, PUTATIVE (AFU_ORTHOLOGUE AFUA_6G03350)-RELATED"/>
    <property type="match status" value="1"/>
</dbReference>
<dbReference type="Pfam" id="PF13673">
    <property type="entry name" value="Acetyltransf_10"/>
    <property type="match status" value="1"/>
</dbReference>
<sequence>MVGDVRISDQDRPGRDELVELYGSVSWGAYTHDPDRLVRALEGSMRVVTARRDGQLVGLARVVGDGVSIAYLQDILVHPDLHRSGLGRALISAVFEPLSDVRQKVLMTDAEPGQRAFYEAVGFTEVHDVEDGGLRAFVRFDPPA</sequence>
<evidence type="ECO:0000313" key="3">
    <source>
        <dbReference type="Proteomes" id="UP000886842"/>
    </source>
</evidence>
<comment type="caution">
    <text evidence="2">The sequence shown here is derived from an EMBL/GenBank/DDBJ whole genome shotgun (WGS) entry which is preliminary data.</text>
</comment>
<dbReference type="Gene3D" id="3.40.630.30">
    <property type="match status" value="1"/>
</dbReference>
<reference evidence="2" key="1">
    <citation type="submission" date="2020-10" db="EMBL/GenBank/DDBJ databases">
        <authorList>
            <person name="Gilroy R."/>
        </authorList>
    </citation>
    <scope>NUCLEOTIDE SEQUENCE</scope>
    <source>
        <strain evidence="2">ChiGjej1B1-24693</strain>
    </source>
</reference>
<organism evidence="2 3">
    <name type="scientific">Candidatus Avipropionibacterium avicola</name>
    <dbReference type="NCBI Taxonomy" id="2840701"/>
    <lineage>
        <taxon>Bacteria</taxon>
        <taxon>Bacillati</taxon>
        <taxon>Actinomycetota</taxon>
        <taxon>Actinomycetes</taxon>
        <taxon>Propionibacteriales</taxon>
        <taxon>Propionibacteriaceae</taxon>
        <taxon>Propionibacteriaceae incertae sedis</taxon>
        <taxon>Candidatus Avipropionibacterium</taxon>
    </lineage>
</organism>
<dbReference type="InterPro" id="IPR000182">
    <property type="entry name" value="GNAT_dom"/>
</dbReference>
<dbReference type="Proteomes" id="UP000886842">
    <property type="component" value="Unassembled WGS sequence"/>
</dbReference>
<gene>
    <name evidence="2" type="ORF">IAA98_09120</name>
</gene>
<reference evidence="2" key="2">
    <citation type="journal article" date="2021" name="PeerJ">
        <title>Extensive microbial diversity within the chicken gut microbiome revealed by metagenomics and culture.</title>
        <authorList>
            <person name="Gilroy R."/>
            <person name="Ravi A."/>
            <person name="Getino M."/>
            <person name="Pursley I."/>
            <person name="Horton D.L."/>
            <person name="Alikhan N.F."/>
            <person name="Baker D."/>
            <person name="Gharbi K."/>
            <person name="Hall N."/>
            <person name="Watson M."/>
            <person name="Adriaenssens E.M."/>
            <person name="Foster-Nyarko E."/>
            <person name="Jarju S."/>
            <person name="Secka A."/>
            <person name="Antonio M."/>
            <person name="Oren A."/>
            <person name="Chaudhuri R.R."/>
            <person name="La Ragione R."/>
            <person name="Hildebrand F."/>
            <person name="Pallen M.J."/>
        </authorList>
    </citation>
    <scope>NUCLEOTIDE SEQUENCE</scope>
    <source>
        <strain evidence="2">ChiGjej1B1-24693</strain>
    </source>
</reference>
<dbReference type="GO" id="GO:0016747">
    <property type="term" value="F:acyltransferase activity, transferring groups other than amino-acyl groups"/>
    <property type="evidence" value="ECO:0007669"/>
    <property type="project" value="InterPro"/>
</dbReference>
<dbReference type="InterPro" id="IPR053144">
    <property type="entry name" value="Acetyltransferase_Butenolide"/>
</dbReference>
<dbReference type="CDD" id="cd04301">
    <property type="entry name" value="NAT_SF"/>
    <property type="match status" value="1"/>
</dbReference>
<name>A0A9D1GYG6_9ACTN</name>
<dbReference type="EMBL" id="DVLP01000273">
    <property type="protein sequence ID" value="HIT75732.1"/>
    <property type="molecule type" value="Genomic_DNA"/>
</dbReference>
<evidence type="ECO:0000313" key="2">
    <source>
        <dbReference type="EMBL" id="HIT75732.1"/>
    </source>
</evidence>
<dbReference type="SUPFAM" id="SSF55729">
    <property type="entry name" value="Acyl-CoA N-acyltransferases (Nat)"/>
    <property type="match status" value="1"/>
</dbReference>